<evidence type="ECO:0000256" key="2">
    <source>
        <dbReference type="ARBA" id="ARBA00023125"/>
    </source>
</evidence>
<dbReference type="EMBL" id="CP124685">
    <property type="protein sequence ID" value="WGX77206.1"/>
    <property type="molecule type" value="Genomic_DNA"/>
</dbReference>
<dbReference type="InterPro" id="IPR036390">
    <property type="entry name" value="WH_DNA-bd_sf"/>
</dbReference>
<sequence length="119" mass="13914">MNREVAKYDLSSGQLMYLMDLYVKDGKNQEEMSEVLKIDKGTTARAIKKLEKQNLITRVKDSEDKRSNKIFLTQKANDIKPNIYSVFNDWNKIISESLTEEEEIMLKNLLEKVCNHIDI</sequence>
<evidence type="ECO:0000313" key="5">
    <source>
        <dbReference type="EMBL" id="WGX77206.1"/>
    </source>
</evidence>
<dbReference type="Gene3D" id="1.10.10.10">
    <property type="entry name" value="Winged helix-like DNA-binding domain superfamily/Winged helix DNA-binding domain"/>
    <property type="match status" value="1"/>
</dbReference>
<gene>
    <name evidence="5" type="ORF">QJS64_05435</name>
</gene>
<dbReference type="Pfam" id="PF01047">
    <property type="entry name" value="MarR"/>
    <property type="match status" value="1"/>
</dbReference>
<proteinExistence type="predicted"/>
<dbReference type="PRINTS" id="PR00598">
    <property type="entry name" value="HTHMARR"/>
</dbReference>
<dbReference type="PANTHER" id="PTHR42756">
    <property type="entry name" value="TRANSCRIPTIONAL REGULATOR, MARR"/>
    <property type="match status" value="1"/>
</dbReference>
<feature type="domain" description="HTH marR-type" evidence="4">
    <location>
        <begin position="3"/>
        <end position="103"/>
    </location>
</feature>
<keyword evidence="1" id="KW-0805">Transcription regulation</keyword>
<name>A0ABY8R929_PARBF</name>
<evidence type="ECO:0000256" key="1">
    <source>
        <dbReference type="ARBA" id="ARBA00023015"/>
    </source>
</evidence>
<accession>A0ABY8R929</accession>
<dbReference type="PANTHER" id="PTHR42756:SF2">
    <property type="entry name" value="MARR FAMILY REGULATORY PROTEIN"/>
    <property type="match status" value="1"/>
</dbReference>
<dbReference type="SUPFAM" id="SSF46785">
    <property type="entry name" value="Winged helix' DNA-binding domain"/>
    <property type="match status" value="1"/>
</dbReference>
<organism evidence="5 6">
    <name type="scientific">Paraclostridium bifermentans</name>
    <name type="common">Clostridium bifermentans</name>
    <dbReference type="NCBI Taxonomy" id="1490"/>
    <lineage>
        <taxon>Bacteria</taxon>
        <taxon>Bacillati</taxon>
        <taxon>Bacillota</taxon>
        <taxon>Clostridia</taxon>
        <taxon>Peptostreptococcales</taxon>
        <taxon>Peptostreptococcaceae</taxon>
        <taxon>Paraclostridium</taxon>
    </lineage>
</organism>
<protein>
    <submittedName>
        <fullName evidence="5">MarR family transcriptional regulator</fullName>
    </submittedName>
</protein>
<dbReference type="InterPro" id="IPR000835">
    <property type="entry name" value="HTH_MarR-typ"/>
</dbReference>
<evidence type="ECO:0000259" key="4">
    <source>
        <dbReference type="SMART" id="SM00347"/>
    </source>
</evidence>
<evidence type="ECO:0000313" key="6">
    <source>
        <dbReference type="Proteomes" id="UP001239169"/>
    </source>
</evidence>
<dbReference type="InterPro" id="IPR036388">
    <property type="entry name" value="WH-like_DNA-bd_sf"/>
</dbReference>
<evidence type="ECO:0000256" key="3">
    <source>
        <dbReference type="ARBA" id="ARBA00023163"/>
    </source>
</evidence>
<dbReference type="Proteomes" id="UP001239169">
    <property type="component" value="Chromosome"/>
</dbReference>
<keyword evidence="6" id="KW-1185">Reference proteome</keyword>
<dbReference type="SMART" id="SM00347">
    <property type="entry name" value="HTH_MARR"/>
    <property type="match status" value="1"/>
</dbReference>
<keyword evidence="3" id="KW-0804">Transcription</keyword>
<keyword evidence="2" id="KW-0238">DNA-binding</keyword>
<reference evidence="5 6" key="1">
    <citation type="submission" date="2023-04" db="EMBL/GenBank/DDBJ databases">
        <title>Bacteria Genome Submission.</title>
        <authorList>
            <person name="Isaac P."/>
        </authorList>
    </citation>
    <scope>NUCLEOTIDE SEQUENCE [LARGE SCALE GENOMIC DNA]</scope>
    <source>
        <strain evidence="5 6">SampleS7P1</strain>
    </source>
</reference>